<reference evidence="1 2" key="1">
    <citation type="submission" date="2018-03" db="EMBL/GenBank/DDBJ databases">
        <title>Genomes of Pezizomycetes fungi and the evolution of truffles.</title>
        <authorList>
            <person name="Murat C."/>
            <person name="Payen T."/>
            <person name="Noel B."/>
            <person name="Kuo A."/>
            <person name="Martin F.M."/>
        </authorList>
    </citation>
    <scope>NUCLEOTIDE SEQUENCE [LARGE SCALE GENOMIC DNA]</scope>
    <source>
        <strain evidence="1">091103-1</strain>
    </source>
</reference>
<gene>
    <name evidence="1" type="ORF">C7212DRAFT_308613</name>
</gene>
<accession>A0A317T1J0</accession>
<dbReference type="EMBL" id="PYWC01000002">
    <property type="protein sequence ID" value="PWW80623.1"/>
    <property type="molecule type" value="Genomic_DNA"/>
</dbReference>
<dbReference type="AlphaFoldDB" id="A0A317T1J0"/>
<feature type="non-terminal residue" evidence="1">
    <location>
        <position position="1"/>
    </location>
</feature>
<organism evidence="1 2">
    <name type="scientific">Tuber magnatum</name>
    <name type="common">white Piedmont truffle</name>
    <dbReference type="NCBI Taxonomy" id="42249"/>
    <lineage>
        <taxon>Eukaryota</taxon>
        <taxon>Fungi</taxon>
        <taxon>Dikarya</taxon>
        <taxon>Ascomycota</taxon>
        <taxon>Pezizomycotina</taxon>
        <taxon>Pezizomycetes</taxon>
        <taxon>Pezizales</taxon>
        <taxon>Tuberaceae</taxon>
        <taxon>Tuber</taxon>
    </lineage>
</organism>
<dbReference type="Proteomes" id="UP000246991">
    <property type="component" value="Unassembled WGS sequence"/>
</dbReference>
<evidence type="ECO:0000313" key="1">
    <source>
        <dbReference type="EMBL" id="PWW80623.1"/>
    </source>
</evidence>
<name>A0A317T1J0_9PEZI</name>
<keyword evidence="2" id="KW-1185">Reference proteome</keyword>
<comment type="caution">
    <text evidence="1">The sequence shown here is derived from an EMBL/GenBank/DDBJ whole genome shotgun (WGS) entry which is preliminary data.</text>
</comment>
<sequence length="65" mass="7419">TATANPSPNTQKKTPHFDTYPNLTAQYSPTTYPPLPQTRFPGPHVSYCEYSKVTRVRHRNHTCES</sequence>
<protein>
    <submittedName>
        <fullName evidence="1">Uncharacterized protein</fullName>
    </submittedName>
</protein>
<evidence type="ECO:0000313" key="2">
    <source>
        <dbReference type="Proteomes" id="UP000246991"/>
    </source>
</evidence>
<proteinExistence type="predicted"/>